<dbReference type="AlphaFoldDB" id="A0A0G4PU46"/>
<feature type="transmembrane region" description="Helical" evidence="1">
    <location>
        <begin position="89"/>
        <end position="107"/>
    </location>
</feature>
<evidence type="ECO:0000313" key="2">
    <source>
        <dbReference type="EMBL" id="CRL29699.1"/>
    </source>
</evidence>
<dbReference type="STRING" id="1429867.A0A0G4PU46"/>
<proteinExistence type="predicted"/>
<keyword evidence="1" id="KW-0472">Membrane</keyword>
<accession>A0A0G4PU46</accession>
<dbReference type="Proteomes" id="UP000053732">
    <property type="component" value="Unassembled WGS sequence"/>
</dbReference>
<gene>
    <name evidence="2" type="ORF">PCAMFM013_S039g000008</name>
</gene>
<keyword evidence="1" id="KW-0812">Transmembrane</keyword>
<name>A0A0G4PU46_PENC3</name>
<sequence>MTKWNRGTYEPEFRIPMMTFAPLFCDIEWFVFMWDLDNPTSNGYYMGAFYHGCLCYATTIAKNFIFYSFSRVMNTWAEEQGPSDVLRTFGIMTMCLMGTSPSLYIFGKLNRSFMYKIGLMRKLTGYGD</sequence>
<evidence type="ECO:0000256" key="1">
    <source>
        <dbReference type="SAM" id="Phobius"/>
    </source>
</evidence>
<organism evidence="2 3">
    <name type="scientific">Penicillium camemberti (strain FM 013)</name>
    <dbReference type="NCBI Taxonomy" id="1429867"/>
    <lineage>
        <taxon>Eukaryota</taxon>
        <taxon>Fungi</taxon>
        <taxon>Dikarya</taxon>
        <taxon>Ascomycota</taxon>
        <taxon>Pezizomycotina</taxon>
        <taxon>Eurotiomycetes</taxon>
        <taxon>Eurotiomycetidae</taxon>
        <taxon>Eurotiales</taxon>
        <taxon>Aspergillaceae</taxon>
        <taxon>Penicillium</taxon>
    </lineage>
</organism>
<feature type="transmembrane region" description="Helical" evidence="1">
    <location>
        <begin position="48"/>
        <end position="69"/>
    </location>
</feature>
<protein>
    <submittedName>
        <fullName evidence="2">Str. FM013</fullName>
    </submittedName>
</protein>
<evidence type="ECO:0000313" key="3">
    <source>
        <dbReference type="Proteomes" id="UP000053732"/>
    </source>
</evidence>
<keyword evidence="1" id="KW-1133">Transmembrane helix</keyword>
<reference evidence="2 3" key="1">
    <citation type="journal article" date="2014" name="Nat. Commun.">
        <title>Multiple recent horizontal transfers of a large genomic region in cheese making fungi.</title>
        <authorList>
            <person name="Cheeseman K."/>
            <person name="Ropars J."/>
            <person name="Renault P."/>
            <person name="Dupont J."/>
            <person name="Gouzy J."/>
            <person name="Branca A."/>
            <person name="Abraham A.L."/>
            <person name="Ceppi M."/>
            <person name="Conseiller E."/>
            <person name="Debuchy R."/>
            <person name="Malagnac F."/>
            <person name="Goarin A."/>
            <person name="Silar P."/>
            <person name="Lacoste S."/>
            <person name="Sallet E."/>
            <person name="Bensimon A."/>
            <person name="Giraud T."/>
            <person name="Brygoo Y."/>
        </authorList>
    </citation>
    <scope>NUCLEOTIDE SEQUENCE [LARGE SCALE GENOMIC DNA]</scope>
    <source>
        <strain evidence="3">FM 013</strain>
    </source>
</reference>
<keyword evidence="3" id="KW-1185">Reference proteome</keyword>
<dbReference type="EMBL" id="HG793172">
    <property type="protein sequence ID" value="CRL29699.1"/>
    <property type="molecule type" value="Genomic_DNA"/>
</dbReference>